<accession>A0A9P1CFT5</accession>
<dbReference type="AlphaFoldDB" id="A0A9P1CFT5"/>
<evidence type="ECO:0000313" key="3">
    <source>
        <dbReference type="EMBL" id="CAL1144439.1"/>
    </source>
</evidence>
<feature type="region of interest" description="Disordered" evidence="1">
    <location>
        <begin position="261"/>
        <end position="296"/>
    </location>
</feature>
<dbReference type="EMBL" id="CAMXCT020001547">
    <property type="protein sequence ID" value="CAL1144439.1"/>
    <property type="molecule type" value="Genomic_DNA"/>
</dbReference>
<dbReference type="EMBL" id="CAMXCT030001547">
    <property type="protein sequence ID" value="CAL4778376.1"/>
    <property type="molecule type" value="Genomic_DNA"/>
</dbReference>
<proteinExistence type="predicted"/>
<sequence length="567" mass="61958">MPRDLKQLAKIPDLVEQYVAAFGKEEKMKKVGFTFITAHSKGLFGKDEATLRDCDLNPEAIFAVMSVSPHERLSEMVLARAIAKHYEVSKLIPLGIGMSAVEQLAGKMAFGLRKMVSRFRRRWKESPDAAKLKGLTHLKQRLKEMNIEMSADSSASGHADSMDSAADQVEELGNALAGPDHDSKPAKNGIDWVAMAAKMQAHKKSAMPEAEVPAPLDDVQPPVRMAAVKAAPIATPCRNKLPEFVLTALEEVQAPAPFATVTSDDVEPTGNPAVKKAGDKKKNKKGKKNQKKGKGKVVIAGPEEEEGLALLPQQAPSDLAAGHEAAPAAAGAAAPAADHAVGYVAGDFNRKRLEFIKNFREESNVNFKKANEAWMRSDERADLLKTVPLSELKKRRSAGTHQRSILFPCGNKKYGFVKNGNRLASRFSLVMWYSLAMGCVFLLEQPHGSLCELHPRMALILAALQIFKCGIWGGLYASDRSQATPKRHVLYSNDENLLRELSLAAGHMTKVDLASFTGEPLVKRQKREGGGESWSGVPGVMTNSQLGPWKSFWVGSFRTHARNVWNI</sequence>
<comment type="caution">
    <text evidence="2">The sequence shown here is derived from an EMBL/GenBank/DDBJ whole genome shotgun (WGS) entry which is preliminary data.</text>
</comment>
<gene>
    <name evidence="2" type="ORF">C1SCF055_LOCUS17999</name>
</gene>
<organism evidence="2">
    <name type="scientific">Cladocopium goreaui</name>
    <dbReference type="NCBI Taxonomy" id="2562237"/>
    <lineage>
        <taxon>Eukaryota</taxon>
        <taxon>Sar</taxon>
        <taxon>Alveolata</taxon>
        <taxon>Dinophyceae</taxon>
        <taxon>Suessiales</taxon>
        <taxon>Symbiodiniaceae</taxon>
        <taxon>Cladocopium</taxon>
    </lineage>
</organism>
<keyword evidence="4" id="KW-1185">Reference proteome</keyword>
<dbReference type="Proteomes" id="UP001152797">
    <property type="component" value="Unassembled WGS sequence"/>
</dbReference>
<protein>
    <submittedName>
        <fullName evidence="2">Uncharacterized protein</fullName>
    </submittedName>
</protein>
<reference evidence="3" key="2">
    <citation type="submission" date="2024-04" db="EMBL/GenBank/DDBJ databases">
        <authorList>
            <person name="Chen Y."/>
            <person name="Shah S."/>
            <person name="Dougan E. K."/>
            <person name="Thang M."/>
            <person name="Chan C."/>
        </authorList>
    </citation>
    <scope>NUCLEOTIDE SEQUENCE [LARGE SCALE GENOMIC DNA]</scope>
</reference>
<feature type="compositionally biased region" description="Basic residues" evidence="1">
    <location>
        <begin position="278"/>
        <end position="295"/>
    </location>
</feature>
<dbReference type="EMBL" id="CAMXCT010001547">
    <property type="protein sequence ID" value="CAI3991064.1"/>
    <property type="molecule type" value="Genomic_DNA"/>
</dbReference>
<evidence type="ECO:0000256" key="1">
    <source>
        <dbReference type="SAM" id="MobiDB-lite"/>
    </source>
</evidence>
<reference evidence="2" key="1">
    <citation type="submission" date="2022-10" db="EMBL/GenBank/DDBJ databases">
        <authorList>
            <person name="Chen Y."/>
            <person name="Dougan E. K."/>
            <person name="Chan C."/>
            <person name="Rhodes N."/>
            <person name="Thang M."/>
        </authorList>
    </citation>
    <scope>NUCLEOTIDE SEQUENCE</scope>
</reference>
<evidence type="ECO:0000313" key="4">
    <source>
        <dbReference type="Proteomes" id="UP001152797"/>
    </source>
</evidence>
<name>A0A9P1CFT5_9DINO</name>
<evidence type="ECO:0000313" key="2">
    <source>
        <dbReference type="EMBL" id="CAI3991064.1"/>
    </source>
</evidence>